<dbReference type="EMBL" id="LODT01000001">
    <property type="protein sequence ID" value="KYR02948.1"/>
    <property type="molecule type" value="Genomic_DNA"/>
</dbReference>
<proteinExistence type="predicted"/>
<name>A0A152A9Q1_TIELA</name>
<evidence type="ECO:0000313" key="2">
    <source>
        <dbReference type="Proteomes" id="UP000076078"/>
    </source>
</evidence>
<dbReference type="InParanoid" id="A0A152A9Q1"/>
<keyword evidence="2" id="KW-1185">Reference proteome</keyword>
<dbReference type="AlphaFoldDB" id="A0A152A9Q1"/>
<evidence type="ECO:0000313" key="1">
    <source>
        <dbReference type="EMBL" id="KYR02948.1"/>
    </source>
</evidence>
<reference evidence="1 2" key="1">
    <citation type="submission" date="2015-12" db="EMBL/GenBank/DDBJ databases">
        <title>Dictyostelia acquired genes for synthesis and detection of signals that induce cell-type specialization by lateral gene transfer from prokaryotes.</title>
        <authorList>
            <person name="Gloeckner G."/>
            <person name="Schaap P."/>
        </authorList>
    </citation>
    <scope>NUCLEOTIDE SEQUENCE [LARGE SCALE GENOMIC DNA]</scope>
    <source>
        <strain evidence="1 2">TK</strain>
    </source>
</reference>
<dbReference type="STRING" id="361077.A0A152A9Q1"/>
<organism evidence="1 2">
    <name type="scientific">Tieghemostelium lacteum</name>
    <name type="common">Slime mold</name>
    <name type="synonym">Dictyostelium lacteum</name>
    <dbReference type="NCBI Taxonomy" id="361077"/>
    <lineage>
        <taxon>Eukaryota</taxon>
        <taxon>Amoebozoa</taxon>
        <taxon>Evosea</taxon>
        <taxon>Eumycetozoa</taxon>
        <taxon>Dictyostelia</taxon>
        <taxon>Dictyosteliales</taxon>
        <taxon>Raperosteliaceae</taxon>
        <taxon>Tieghemostelium</taxon>
    </lineage>
</organism>
<dbReference type="Proteomes" id="UP000076078">
    <property type="component" value="Unassembled WGS sequence"/>
</dbReference>
<comment type="caution">
    <text evidence="1">The sequence shown here is derived from an EMBL/GenBank/DDBJ whole genome shotgun (WGS) entry which is preliminary data.</text>
</comment>
<protein>
    <submittedName>
        <fullName evidence="1">Uncharacterized protein</fullName>
    </submittedName>
</protein>
<sequence>MENSILLSDYLHHKIIWHSLQKDVKFKDFYDRDYRDTSIIYILDFALVSKKWFYFSSQLKYKMNCNELYRLLLQQNGKSFSIKNDREIFSSVIVDHKDKRSTKEIVFNRDIVLPQTFNLCQFSNITMLNLYDINRSVMAKFFGIGDDGQRMIMKYFPNLQYIVEGISTQFEHDLTKILSIYEGLPIKIILNLYVSTKFVVPKDEKVYQNLNIQKLTTTFQQLNQTNIGLLNLLKPKELHLFAQAYKHHDVLSSIYRLPFITHLELLNYQSSQDITFSPNITHMDLSIQSFELQHFPSLKDNKTLKNLALRCDGFILPPSDNFLEGNCYLQTLTLLKVPIHRMQNFFETLQGIKTLIQLQLVECLSENTVIVKFQKYLESILPNFQLYYSPSIPLIETTLTKLKHITFVKYSKRYKLL</sequence>
<gene>
    <name evidence="1" type="ORF">DLAC_00431</name>
</gene>
<accession>A0A152A9Q1</accession>